<dbReference type="SUPFAM" id="SSF54506">
    <property type="entry name" value="Diaminopimelate epimerase-like"/>
    <property type="match status" value="1"/>
</dbReference>
<keyword evidence="4" id="KW-1185">Reference proteome</keyword>
<dbReference type="Gene3D" id="3.10.310.10">
    <property type="entry name" value="Diaminopimelate Epimerase, Chain A, domain 1"/>
    <property type="match status" value="2"/>
</dbReference>
<organism evidence="3 4">
    <name type="scientific">Mesorhizobium denitrificans</name>
    <dbReference type="NCBI Taxonomy" id="2294114"/>
    <lineage>
        <taxon>Bacteria</taxon>
        <taxon>Pseudomonadati</taxon>
        <taxon>Pseudomonadota</taxon>
        <taxon>Alphaproteobacteria</taxon>
        <taxon>Hyphomicrobiales</taxon>
        <taxon>Phyllobacteriaceae</taxon>
        <taxon>Mesorhizobium</taxon>
    </lineage>
</organism>
<dbReference type="PANTHER" id="PTHR13774:SF32">
    <property type="entry name" value="ANTISENSE-ENHANCING SEQUENCE 1"/>
    <property type="match status" value="1"/>
</dbReference>
<evidence type="ECO:0000256" key="2">
    <source>
        <dbReference type="PIRSR" id="PIRSR016184-1"/>
    </source>
</evidence>
<evidence type="ECO:0000313" key="3">
    <source>
        <dbReference type="EMBL" id="RFC68166.1"/>
    </source>
</evidence>
<gene>
    <name evidence="3" type="ORF">DY251_07785</name>
</gene>
<dbReference type="GO" id="GO:0016853">
    <property type="term" value="F:isomerase activity"/>
    <property type="evidence" value="ECO:0007669"/>
    <property type="project" value="TreeGrafter"/>
</dbReference>
<dbReference type="RefSeq" id="WP_116623309.1">
    <property type="nucleotide sequence ID" value="NZ_QURN01000005.1"/>
</dbReference>
<dbReference type="Pfam" id="PF02567">
    <property type="entry name" value="PhzC-PhzF"/>
    <property type="match status" value="1"/>
</dbReference>
<dbReference type="NCBIfam" id="TIGR00654">
    <property type="entry name" value="PhzF_family"/>
    <property type="match status" value="1"/>
</dbReference>
<dbReference type="InterPro" id="IPR003719">
    <property type="entry name" value="Phenazine_PhzF-like"/>
</dbReference>
<reference evidence="4" key="1">
    <citation type="submission" date="2018-08" db="EMBL/GenBank/DDBJ databases">
        <authorList>
            <person name="Im W.T."/>
        </authorList>
    </citation>
    <scope>NUCLEOTIDE SEQUENCE [LARGE SCALE GENOMIC DNA]</scope>
    <source>
        <strain evidence="4">LA-28</strain>
    </source>
</reference>
<evidence type="ECO:0000256" key="1">
    <source>
        <dbReference type="ARBA" id="ARBA00008270"/>
    </source>
</evidence>
<protein>
    <submittedName>
        <fullName evidence="3">PhzF family phenazine biosynthesis protein</fullName>
    </submittedName>
</protein>
<evidence type="ECO:0000313" key="4">
    <source>
        <dbReference type="Proteomes" id="UP000262379"/>
    </source>
</evidence>
<name>A0A371XG09_9HYPH</name>
<dbReference type="EMBL" id="QURN01000005">
    <property type="protein sequence ID" value="RFC68166.1"/>
    <property type="molecule type" value="Genomic_DNA"/>
</dbReference>
<comment type="caution">
    <text evidence="3">The sequence shown here is derived from an EMBL/GenBank/DDBJ whole genome shotgun (WGS) entry which is preliminary data.</text>
</comment>
<accession>A0A371XG09</accession>
<sequence length="301" mass="32733">MTQLSYQVLDVFTDRTLAGNPLAVVLEASSLDTQQMQRIAREFNLSETVFVLPPENEAHRARIRIFTPDYEMPFAGHPTVGSAIALASIDGIDTGIFVLEENIGPVRCAVSTQGALQFAEFDIPMLPKPISLEVEPAVVAAALGLDPQDIGFENHRISVWSAGVPYVAVPVRDLAAAARARLNNDAWFQFSPEKAPDKVASAYVYTRETVGHDMSFHSRMFVPGNPSYEDPATGSAAAAFTGVVVHFDRPIDGSSLVWIEQGIEMGRPSRIRLEIEMKQGALHQARIGGNAVKVIEGVLHL</sequence>
<dbReference type="Proteomes" id="UP000262379">
    <property type="component" value="Unassembled WGS sequence"/>
</dbReference>
<dbReference type="PANTHER" id="PTHR13774">
    <property type="entry name" value="PHENAZINE BIOSYNTHESIS PROTEIN"/>
    <property type="match status" value="1"/>
</dbReference>
<comment type="similarity">
    <text evidence="1">Belongs to the PhzF family.</text>
</comment>
<dbReference type="AlphaFoldDB" id="A0A371XG09"/>
<dbReference type="PIRSF" id="PIRSF016184">
    <property type="entry name" value="PhzC_PhzF"/>
    <property type="match status" value="1"/>
</dbReference>
<feature type="active site" evidence="2">
    <location>
        <position position="47"/>
    </location>
</feature>
<dbReference type="GO" id="GO:0005737">
    <property type="term" value="C:cytoplasm"/>
    <property type="evidence" value="ECO:0007669"/>
    <property type="project" value="TreeGrafter"/>
</dbReference>
<proteinExistence type="inferred from homology"/>